<evidence type="ECO:0000313" key="4">
    <source>
        <dbReference type="Proteomes" id="UP000186817"/>
    </source>
</evidence>
<proteinExistence type="predicted"/>
<dbReference type="Proteomes" id="UP000186817">
    <property type="component" value="Unassembled WGS sequence"/>
</dbReference>
<dbReference type="OrthoDB" id="440135at2759"/>
<evidence type="ECO:0000313" key="3">
    <source>
        <dbReference type="EMBL" id="OLQ07453.1"/>
    </source>
</evidence>
<feature type="compositionally biased region" description="Basic and acidic residues" evidence="2">
    <location>
        <begin position="54"/>
        <end position="94"/>
    </location>
</feature>
<dbReference type="AlphaFoldDB" id="A0A1Q9EJ24"/>
<evidence type="ECO:0000256" key="2">
    <source>
        <dbReference type="SAM" id="MobiDB-lite"/>
    </source>
</evidence>
<feature type="region of interest" description="Disordered" evidence="2">
    <location>
        <begin position="47"/>
        <end position="94"/>
    </location>
</feature>
<dbReference type="OMA" id="QCETNET"/>
<accession>A0A1Q9EJ24</accession>
<gene>
    <name evidence="3" type="ORF">AK812_SmicGene9136</name>
</gene>
<feature type="coiled-coil region" evidence="1">
    <location>
        <begin position="109"/>
        <end position="147"/>
    </location>
</feature>
<dbReference type="EMBL" id="LSRX01000138">
    <property type="protein sequence ID" value="OLQ07453.1"/>
    <property type="molecule type" value="Genomic_DNA"/>
</dbReference>
<name>A0A1Q9EJ24_SYMMI</name>
<reference evidence="3 4" key="1">
    <citation type="submission" date="2016-02" db="EMBL/GenBank/DDBJ databases">
        <title>Genome analysis of coral dinoflagellate symbionts highlights evolutionary adaptations to a symbiotic lifestyle.</title>
        <authorList>
            <person name="Aranda M."/>
            <person name="Li Y."/>
            <person name="Liew Y.J."/>
            <person name="Baumgarten S."/>
            <person name="Simakov O."/>
            <person name="Wilson M."/>
            <person name="Piel J."/>
            <person name="Ashoor H."/>
            <person name="Bougouffa S."/>
            <person name="Bajic V.B."/>
            <person name="Ryu T."/>
            <person name="Ravasi T."/>
            <person name="Bayer T."/>
            <person name="Micklem G."/>
            <person name="Kim H."/>
            <person name="Bhak J."/>
            <person name="Lajeunesse T.C."/>
            <person name="Voolstra C.R."/>
        </authorList>
    </citation>
    <scope>NUCLEOTIDE SEQUENCE [LARGE SCALE GENOMIC DNA]</scope>
    <source>
        <strain evidence="3 4">CCMP2467</strain>
    </source>
</reference>
<organism evidence="3 4">
    <name type="scientific">Symbiodinium microadriaticum</name>
    <name type="common">Dinoflagellate</name>
    <name type="synonym">Zooxanthella microadriatica</name>
    <dbReference type="NCBI Taxonomy" id="2951"/>
    <lineage>
        <taxon>Eukaryota</taxon>
        <taxon>Sar</taxon>
        <taxon>Alveolata</taxon>
        <taxon>Dinophyceae</taxon>
        <taxon>Suessiales</taxon>
        <taxon>Symbiodiniaceae</taxon>
        <taxon>Symbiodinium</taxon>
    </lineage>
</organism>
<feature type="region of interest" description="Disordered" evidence="2">
    <location>
        <begin position="368"/>
        <end position="390"/>
    </location>
</feature>
<keyword evidence="1" id="KW-0175">Coiled coil</keyword>
<comment type="caution">
    <text evidence="3">The sequence shown here is derived from an EMBL/GenBank/DDBJ whole genome shotgun (WGS) entry which is preliminary data.</text>
</comment>
<sequence>MCQVGGDQVPWDGAVDATLALSTFGSYKSEAHDRLIGERFTAALVRASTDPDEEKGGGAEEEAKFGEQRHSVRKGVRQEDLKARREAEEKTRKEQAATLAVRKAILATLEETQANNLAVSEEATRALEEAQRRIDEIHNKRVAEEKLKKEMEVKVEAFIKETKEEGAAMLAKVKETEALVEKLKQPEGSPEEIVAAAESAEKVKREILELVSRLAAGVRLMERSETVVKSALARAEKKTAALQKLAERDREFAEFDKDKDVLDLILSKLEPALPPFALERQRKLEEERKAAQAALAEVSSLYTTAEESAATKAAMADELMKMSESGTEELIINSRERFEARPLIKESDKASDEIVAEADEAEALASRAEQELQTASAKNGEQKESLEENPNLKANAQQELQRLDQRLGSALADLLRLSNIRREKSLKGRALTVDMVLSGRLSKIVAAVKLAKEKAKRKAFAEFDQKRTECATAIRAKMNAEAKTADQFFEERSSALTEEVFASFLNGSLGW</sequence>
<keyword evidence="4" id="KW-1185">Reference proteome</keyword>
<evidence type="ECO:0000256" key="1">
    <source>
        <dbReference type="SAM" id="Coils"/>
    </source>
</evidence>
<protein>
    <submittedName>
        <fullName evidence="3">Uncharacterized protein</fullName>
    </submittedName>
</protein>